<organism evidence="2 3">
    <name type="scientific">Cyanomargarita calcarea GSE-NOS-MK-12-04C</name>
    <dbReference type="NCBI Taxonomy" id="2839659"/>
    <lineage>
        <taxon>Bacteria</taxon>
        <taxon>Bacillati</taxon>
        <taxon>Cyanobacteriota</taxon>
        <taxon>Cyanophyceae</taxon>
        <taxon>Nostocales</taxon>
        <taxon>Cyanomargaritaceae</taxon>
        <taxon>Cyanomargarita</taxon>
    </lineage>
</organism>
<dbReference type="PANTHER" id="PTHR22916:SF3">
    <property type="entry name" value="UDP-GLCNAC:BETAGAL BETA-1,3-N-ACETYLGLUCOSAMINYLTRANSFERASE-LIKE PROTEIN 1"/>
    <property type="match status" value="1"/>
</dbReference>
<protein>
    <submittedName>
        <fullName evidence="2">Glycosyltransferase family 2 protein</fullName>
    </submittedName>
</protein>
<evidence type="ECO:0000259" key="1">
    <source>
        <dbReference type="Pfam" id="PF00535"/>
    </source>
</evidence>
<dbReference type="GO" id="GO:0016758">
    <property type="term" value="F:hexosyltransferase activity"/>
    <property type="evidence" value="ECO:0007669"/>
    <property type="project" value="UniProtKB-ARBA"/>
</dbReference>
<reference evidence="2" key="2">
    <citation type="journal article" date="2022" name="Microbiol. Resour. Announc.">
        <title>Metagenome Sequencing to Explore Phylogenomics of Terrestrial Cyanobacteria.</title>
        <authorList>
            <person name="Ward R.D."/>
            <person name="Stajich J.E."/>
            <person name="Johansen J.R."/>
            <person name="Huntemann M."/>
            <person name="Clum A."/>
            <person name="Foster B."/>
            <person name="Foster B."/>
            <person name="Roux S."/>
            <person name="Palaniappan K."/>
            <person name="Varghese N."/>
            <person name="Mukherjee S."/>
            <person name="Reddy T.B.K."/>
            <person name="Daum C."/>
            <person name="Copeland A."/>
            <person name="Chen I.A."/>
            <person name="Ivanova N.N."/>
            <person name="Kyrpides N.C."/>
            <person name="Shapiro N."/>
            <person name="Eloe-Fadrosh E.A."/>
            <person name="Pietrasiak N."/>
        </authorList>
    </citation>
    <scope>NUCLEOTIDE SEQUENCE</scope>
    <source>
        <strain evidence="2">GSE-NOS-MK-12-04C</strain>
    </source>
</reference>
<dbReference type="InterPro" id="IPR001173">
    <property type="entry name" value="Glyco_trans_2-like"/>
</dbReference>
<gene>
    <name evidence="2" type="ORF">KME60_25110</name>
</gene>
<feature type="domain" description="Glycosyltransferase 2-like" evidence="1">
    <location>
        <begin position="5"/>
        <end position="143"/>
    </location>
</feature>
<dbReference type="Proteomes" id="UP000729701">
    <property type="component" value="Unassembled WGS sequence"/>
</dbReference>
<dbReference type="Pfam" id="PF00535">
    <property type="entry name" value="Glycos_transf_2"/>
    <property type="match status" value="1"/>
</dbReference>
<sequence length="319" mass="36806">MQKVSVVIPAYNAMAYLPETLESVFRQTFSDFEVLIVNDGSSDNIVQWAAGIQDPRFKLISQSNQGVSVARNTGIAHAEGEYIAFLDADDLWDSTKLEKQVSSFENNPKLGLVYTWTALIDNFGKPMNKFFISHAEGNVWEQILVDDIICNGSSPMVRRSCFEKVGEFEPNVHIGEDIDMWIRIAAYYPFAVVKELLTFYRRHSHNATSSRQKIIQGIHRMTEKTFQSVPLELLYLRNRKYGILFHNESWIALIDEKNYETAIDFHRQAFLHYPQILFSKNGFSLSLRILLLRLFGVKNYDEMRIMMGNIKQVILKKTS</sequence>
<dbReference type="PANTHER" id="PTHR22916">
    <property type="entry name" value="GLYCOSYLTRANSFERASE"/>
    <property type="match status" value="1"/>
</dbReference>
<dbReference type="AlphaFoldDB" id="A0A951QRF5"/>
<dbReference type="InterPro" id="IPR029044">
    <property type="entry name" value="Nucleotide-diphossugar_trans"/>
</dbReference>
<reference evidence="2" key="1">
    <citation type="submission" date="2021-05" db="EMBL/GenBank/DDBJ databases">
        <authorList>
            <person name="Pietrasiak N."/>
            <person name="Ward R."/>
            <person name="Stajich J.E."/>
            <person name="Kurbessoian T."/>
        </authorList>
    </citation>
    <scope>NUCLEOTIDE SEQUENCE</scope>
    <source>
        <strain evidence="2">GSE-NOS-MK-12-04C</strain>
    </source>
</reference>
<dbReference type="EMBL" id="JAHHGZ010000033">
    <property type="protein sequence ID" value="MBW4670608.1"/>
    <property type="molecule type" value="Genomic_DNA"/>
</dbReference>
<accession>A0A951QRF5</accession>
<comment type="caution">
    <text evidence="2">The sequence shown here is derived from an EMBL/GenBank/DDBJ whole genome shotgun (WGS) entry which is preliminary data.</text>
</comment>
<proteinExistence type="predicted"/>
<evidence type="ECO:0000313" key="3">
    <source>
        <dbReference type="Proteomes" id="UP000729701"/>
    </source>
</evidence>
<dbReference type="CDD" id="cd00761">
    <property type="entry name" value="Glyco_tranf_GTA_type"/>
    <property type="match status" value="1"/>
</dbReference>
<evidence type="ECO:0000313" key="2">
    <source>
        <dbReference type="EMBL" id="MBW4670608.1"/>
    </source>
</evidence>
<dbReference type="SUPFAM" id="SSF53448">
    <property type="entry name" value="Nucleotide-diphospho-sugar transferases"/>
    <property type="match status" value="1"/>
</dbReference>
<dbReference type="Gene3D" id="3.90.550.10">
    <property type="entry name" value="Spore Coat Polysaccharide Biosynthesis Protein SpsA, Chain A"/>
    <property type="match status" value="1"/>
</dbReference>
<name>A0A951QRF5_9CYAN</name>